<keyword evidence="4" id="KW-0479">Metal-binding</keyword>
<feature type="domain" description="Radical SAM core" evidence="8">
    <location>
        <begin position="13"/>
        <end position="250"/>
    </location>
</feature>
<evidence type="ECO:0000256" key="3">
    <source>
        <dbReference type="ARBA" id="ARBA00022691"/>
    </source>
</evidence>
<dbReference type="SMART" id="SM00729">
    <property type="entry name" value="Elp3"/>
    <property type="match status" value="1"/>
</dbReference>
<keyword evidence="6" id="KW-0411">Iron-sulfur</keyword>
<dbReference type="SUPFAM" id="SSF102114">
    <property type="entry name" value="Radical SAM enzymes"/>
    <property type="match status" value="1"/>
</dbReference>
<dbReference type="PANTHER" id="PTHR43787:SF11">
    <property type="entry name" value="UPF0026 PROTEIN SLR1464"/>
    <property type="match status" value="1"/>
</dbReference>
<evidence type="ECO:0000259" key="8">
    <source>
        <dbReference type="PROSITE" id="PS51918"/>
    </source>
</evidence>
<accession>A0A7V3YKN3</accession>
<dbReference type="InterPro" id="IPR007197">
    <property type="entry name" value="rSAM"/>
</dbReference>
<evidence type="ECO:0000256" key="6">
    <source>
        <dbReference type="ARBA" id="ARBA00023014"/>
    </source>
</evidence>
<comment type="caution">
    <text evidence="9">The sequence shown here is derived from an EMBL/GenBank/DDBJ whole genome shotgun (WGS) entry which is preliminary data.</text>
</comment>
<dbReference type="PANTHER" id="PTHR43787">
    <property type="entry name" value="FEMO COFACTOR BIOSYNTHESIS PROTEIN NIFB-RELATED"/>
    <property type="match status" value="1"/>
</dbReference>
<keyword evidence="3" id="KW-0949">S-adenosyl-L-methionine</keyword>
<dbReference type="SFLD" id="SFLDG01067">
    <property type="entry name" value="SPASM/twitch_domain_containing"/>
    <property type="match status" value="1"/>
</dbReference>
<dbReference type="GO" id="GO:0046872">
    <property type="term" value="F:metal ion binding"/>
    <property type="evidence" value="ECO:0007669"/>
    <property type="project" value="UniProtKB-KW"/>
</dbReference>
<dbReference type="InterPro" id="IPR006638">
    <property type="entry name" value="Elp3/MiaA/NifB-like_rSAM"/>
</dbReference>
<dbReference type="PROSITE" id="PS51918">
    <property type="entry name" value="RADICAL_SAM"/>
    <property type="match status" value="1"/>
</dbReference>
<evidence type="ECO:0000256" key="4">
    <source>
        <dbReference type="ARBA" id="ARBA00022723"/>
    </source>
</evidence>
<dbReference type="InterPro" id="IPR013785">
    <property type="entry name" value="Aldolase_TIM"/>
</dbReference>
<dbReference type="GO" id="GO:0003824">
    <property type="term" value="F:catalytic activity"/>
    <property type="evidence" value="ECO:0007669"/>
    <property type="project" value="InterPro"/>
</dbReference>
<sequence length="272" mass="30685">MRKQCVFGPILSRRLGSSLGVNLVPYKTCNLDCVYCECGATLNLSIERREYLPTVAVIDALQEAALRLRGYPPFCVTFAGWGEPTLHSQFGRIAEAARRIFPTEHLVLITNGTLFARFRELLEEIQVFDLIIPSLDAGTEAVFQRINRPHPSLSFAEHLESLMLLRQHFPKDIWLEVFIVAGLNDTPEELLALRTHLAHLRPDRIHLNTLDRRPACSWVQAPSRERLEAIARFLGGEVIPSLQETRTSPQATGHELYGGQQCVPRGFHSTPQ</sequence>
<evidence type="ECO:0000256" key="1">
    <source>
        <dbReference type="ARBA" id="ARBA00001966"/>
    </source>
</evidence>
<evidence type="ECO:0000256" key="2">
    <source>
        <dbReference type="ARBA" id="ARBA00022485"/>
    </source>
</evidence>
<protein>
    <submittedName>
        <fullName evidence="9">Radical SAM protein</fullName>
    </submittedName>
</protein>
<dbReference type="InterPro" id="IPR040084">
    <property type="entry name" value="GTPase_Obg"/>
</dbReference>
<dbReference type="InterPro" id="IPR058240">
    <property type="entry name" value="rSAM_sf"/>
</dbReference>
<name>A0A7V3YKN3_9BACT</name>
<dbReference type="EMBL" id="DTEN01000073">
    <property type="protein sequence ID" value="HGI74407.1"/>
    <property type="molecule type" value="Genomic_DNA"/>
</dbReference>
<reference evidence="9" key="1">
    <citation type="journal article" date="2020" name="mSystems">
        <title>Genome- and Community-Level Interaction Insights into Carbon Utilization and Element Cycling Functions of Hydrothermarchaeota in Hydrothermal Sediment.</title>
        <authorList>
            <person name="Zhou Z."/>
            <person name="Liu Y."/>
            <person name="Xu W."/>
            <person name="Pan J."/>
            <person name="Luo Z.H."/>
            <person name="Li M."/>
        </authorList>
    </citation>
    <scope>NUCLEOTIDE SEQUENCE [LARGE SCALE GENOMIC DNA]</scope>
    <source>
        <strain evidence="9">SpSt-716</strain>
    </source>
</reference>
<evidence type="ECO:0000256" key="5">
    <source>
        <dbReference type="ARBA" id="ARBA00023004"/>
    </source>
</evidence>
<keyword evidence="2" id="KW-0004">4Fe-4S</keyword>
<dbReference type="SFLD" id="SFLDG01083">
    <property type="entry name" value="Uncharacterised_Radical_SAM_Su"/>
    <property type="match status" value="1"/>
</dbReference>
<evidence type="ECO:0000256" key="7">
    <source>
        <dbReference type="SAM" id="MobiDB-lite"/>
    </source>
</evidence>
<evidence type="ECO:0000313" key="9">
    <source>
        <dbReference type="EMBL" id="HGI74407.1"/>
    </source>
</evidence>
<dbReference type="SFLD" id="SFLDS00029">
    <property type="entry name" value="Radical_SAM"/>
    <property type="match status" value="1"/>
</dbReference>
<dbReference type="Pfam" id="PF04055">
    <property type="entry name" value="Radical_SAM"/>
    <property type="match status" value="1"/>
</dbReference>
<keyword evidence="5" id="KW-0408">Iron</keyword>
<dbReference type="Gene3D" id="3.20.20.70">
    <property type="entry name" value="Aldolase class I"/>
    <property type="match status" value="1"/>
</dbReference>
<proteinExistence type="predicted"/>
<comment type="cofactor">
    <cofactor evidence="1">
        <name>[4Fe-4S] cluster</name>
        <dbReference type="ChEBI" id="CHEBI:49883"/>
    </cofactor>
</comment>
<feature type="region of interest" description="Disordered" evidence="7">
    <location>
        <begin position="249"/>
        <end position="272"/>
    </location>
</feature>
<dbReference type="AlphaFoldDB" id="A0A7V3YKN3"/>
<dbReference type="GO" id="GO:0051539">
    <property type="term" value="F:4 iron, 4 sulfur cluster binding"/>
    <property type="evidence" value="ECO:0007669"/>
    <property type="project" value="UniProtKB-KW"/>
</dbReference>
<dbReference type="CDD" id="cd01335">
    <property type="entry name" value="Radical_SAM"/>
    <property type="match status" value="1"/>
</dbReference>
<gene>
    <name evidence="9" type="ORF">ENU96_01815</name>
</gene>
<organism evidence="9">
    <name type="scientific">Candidatus Caldatribacterium californiense</name>
    <dbReference type="NCBI Taxonomy" id="1454726"/>
    <lineage>
        <taxon>Bacteria</taxon>
        <taxon>Pseudomonadati</taxon>
        <taxon>Atribacterota</taxon>
        <taxon>Atribacteria</taxon>
        <taxon>Atribacterales</taxon>
        <taxon>Candidatus Caldatribacteriaceae</taxon>
        <taxon>Candidatus Caldatribacterium</taxon>
    </lineage>
</organism>